<gene>
    <name evidence="1" type="ORF">Cob_v007023</name>
</gene>
<name>A0A484FS13_COLOR</name>
<reference evidence="2" key="1">
    <citation type="journal article" date="2013" name="New Phytol.">
        <title>Comparative genomic and transcriptomic analyses reveal the hemibiotrophic stage shift of Colletotrichum fungi.</title>
        <authorList>
            <person name="Gan P."/>
            <person name="Ikeda K."/>
            <person name="Irieda H."/>
            <person name="Narusaka M."/>
            <person name="O'Connell R.J."/>
            <person name="Narusaka Y."/>
            <person name="Takano Y."/>
            <person name="Kubo Y."/>
            <person name="Shirasu K."/>
        </authorList>
    </citation>
    <scope>NUCLEOTIDE SEQUENCE [LARGE SCALE GENOMIC DNA]</scope>
    <source>
        <strain evidence="2">104-T / ATCC 96160 / CBS 514.97 / LARS 414 / MAFF 240422</strain>
    </source>
</reference>
<protein>
    <submittedName>
        <fullName evidence="1">Uncharacterized protein</fullName>
    </submittedName>
</protein>
<evidence type="ECO:0000313" key="1">
    <source>
        <dbReference type="EMBL" id="TDZ19777.1"/>
    </source>
</evidence>
<proteinExistence type="predicted"/>
<keyword evidence="2" id="KW-1185">Reference proteome</keyword>
<accession>A0A484FS13</accession>
<dbReference type="EMBL" id="AMCV02000018">
    <property type="protein sequence ID" value="TDZ19777.1"/>
    <property type="molecule type" value="Genomic_DNA"/>
</dbReference>
<sequence>MVVVWEKTSKLRPGVVADSASPSHRELLPSTPYLSSASITSLHWFLRRLRISLNYWCLAPLNFSWGYLSQHIGSLPCWAAQYRYISLSFGIPKKERKKRKWVLIVKSVSNSFPELTLLTLLFVDESLRNCRH</sequence>
<organism evidence="1 2">
    <name type="scientific">Colletotrichum orbiculare (strain 104-T / ATCC 96160 / CBS 514.97 / LARS 414 / MAFF 240422)</name>
    <name type="common">Cucumber anthracnose fungus</name>
    <name type="synonym">Colletotrichum lagenarium</name>
    <dbReference type="NCBI Taxonomy" id="1213857"/>
    <lineage>
        <taxon>Eukaryota</taxon>
        <taxon>Fungi</taxon>
        <taxon>Dikarya</taxon>
        <taxon>Ascomycota</taxon>
        <taxon>Pezizomycotina</taxon>
        <taxon>Sordariomycetes</taxon>
        <taxon>Hypocreomycetidae</taxon>
        <taxon>Glomerellales</taxon>
        <taxon>Glomerellaceae</taxon>
        <taxon>Colletotrichum</taxon>
        <taxon>Colletotrichum orbiculare species complex</taxon>
    </lineage>
</organism>
<comment type="caution">
    <text evidence="1">The sequence shown here is derived from an EMBL/GenBank/DDBJ whole genome shotgun (WGS) entry which is preliminary data.</text>
</comment>
<reference evidence="2" key="2">
    <citation type="journal article" date="2019" name="Mol. Plant Microbe Interact.">
        <title>Genome sequence resources for four phytopathogenic fungi from the Colletotrichum orbiculare species complex.</title>
        <authorList>
            <person name="Gan P."/>
            <person name="Tsushima A."/>
            <person name="Narusaka M."/>
            <person name="Narusaka Y."/>
            <person name="Takano Y."/>
            <person name="Kubo Y."/>
            <person name="Shirasu K."/>
        </authorList>
    </citation>
    <scope>GENOME REANNOTATION</scope>
    <source>
        <strain evidence="2">104-T / ATCC 96160 / CBS 514.97 / LARS 414 / MAFF 240422</strain>
    </source>
</reference>
<dbReference type="Proteomes" id="UP000014480">
    <property type="component" value="Unassembled WGS sequence"/>
</dbReference>
<evidence type="ECO:0000313" key="2">
    <source>
        <dbReference type="Proteomes" id="UP000014480"/>
    </source>
</evidence>
<dbReference type="AlphaFoldDB" id="A0A484FS13"/>